<dbReference type="InterPro" id="IPR001223">
    <property type="entry name" value="Glyco_hydro18_cat"/>
</dbReference>
<dbReference type="PROSITE" id="PS51910">
    <property type="entry name" value="GH18_2"/>
    <property type="match status" value="1"/>
</dbReference>
<comment type="caution">
    <text evidence="2">The sequence shown here is derived from an EMBL/GenBank/DDBJ whole genome shotgun (WGS) entry which is preliminary data.</text>
</comment>
<dbReference type="PANTHER" id="PTHR11177">
    <property type="entry name" value="CHITINASE"/>
    <property type="match status" value="1"/>
</dbReference>
<evidence type="ECO:0000313" key="3">
    <source>
        <dbReference type="Proteomes" id="UP000612055"/>
    </source>
</evidence>
<dbReference type="Proteomes" id="UP000612055">
    <property type="component" value="Unassembled WGS sequence"/>
</dbReference>
<organism evidence="2 3">
    <name type="scientific">Edaphochlamys debaryana</name>
    <dbReference type="NCBI Taxonomy" id="47281"/>
    <lineage>
        <taxon>Eukaryota</taxon>
        <taxon>Viridiplantae</taxon>
        <taxon>Chlorophyta</taxon>
        <taxon>core chlorophytes</taxon>
        <taxon>Chlorophyceae</taxon>
        <taxon>CS clade</taxon>
        <taxon>Chlamydomonadales</taxon>
        <taxon>Chlamydomonadales incertae sedis</taxon>
        <taxon>Edaphochlamys</taxon>
    </lineage>
</organism>
<dbReference type="InterPro" id="IPR050314">
    <property type="entry name" value="Glycosyl_Hydrlase_18"/>
</dbReference>
<proteinExistence type="predicted"/>
<name>A0A836BTT5_9CHLO</name>
<feature type="domain" description="GH18" evidence="1">
    <location>
        <begin position="227"/>
        <end position="511"/>
    </location>
</feature>
<evidence type="ECO:0000259" key="1">
    <source>
        <dbReference type="PROSITE" id="PS51910"/>
    </source>
</evidence>
<sequence length="511" mass="55202">MGPDPPPGAADPELLRIANLFSTQVAVEAAAYRLDPSDANRAALEDALADIWVTPAGRTRLQELQTTDAWLRNLTAVYDQGRAARCQQYKLGTMPQAVKDCFCDNSVPQLVCDARLKAALESFMATLPPDAFASSGLRRQLLDAETDSFTVSLSICLGIQGWLLDTLKFFGISICASLNLNLYFVKGQLVFSAALNVLYLKFSYRLETQMYDEAKDYMDSQYGICSPDSMYCADGATDLFCQDIRIDAGVTHVFYAFAKIDGSTYEVVDVEWNEKALQDGLKARKALAPNLKTLISVGGWSFSRGDEVFKGTGSEAIFPAMAASASNRAAFITSAIKYAKDRGFDGIDLDWDYDYHGAFDIADNIAMNAHTPVLDCSSDAAKIRGWYIAAALGAYIAKGAGAYLDKINMGLATYGRSFQVAPSVGLAAPGIATATGPGAQGECTLQPGVLSYYEIKRALAAGGVQRTNPTQMTAYALLNGGTTWVGYDTSETLRLKMCYGRDQGLSGVMVW</sequence>
<accession>A0A836BTT5</accession>
<dbReference type="GO" id="GO:0005576">
    <property type="term" value="C:extracellular region"/>
    <property type="evidence" value="ECO:0007669"/>
    <property type="project" value="TreeGrafter"/>
</dbReference>
<dbReference type="AlphaFoldDB" id="A0A836BTT5"/>
<evidence type="ECO:0000313" key="2">
    <source>
        <dbReference type="EMBL" id="KAG2487179.1"/>
    </source>
</evidence>
<dbReference type="InterPro" id="IPR017853">
    <property type="entry name" value="GH"/>
</dbReference>
<dbReference type="Gene3D" id="3.20.20.80">
    <property type="entry name" value="Glycosidases"/>
    <property type="match status" value="2"/>
</dbReference>
<dbReference type="InterPro" id="IPR029070">
    <property type="entry name" value="Chitinase_insertion_sf"/>
</dbReference>
<dbReference type="GO" id="GO:0005975">
    <property type="term" value="P:carbohydrate metabolic process"/>
    <property type="evidence" value="ECO:0007669"/>
    <property type="project" value="InterPro"/>
</dbReference>
<dbReference type="GO" id="GO:0004568">
    <property type="term" value="F:chitinase activity"/>
    <property type="evidence" value="ECO:0007669"/>
    <property type="project" value="TreeGrafter"/>
</dbReference>
<dbReference type="PANTHER" id="PTHR11177:SF317">
    <property type="entry name" value="CHITINASE 12-RELATED"/>
    <property type="match status" value="1"/>
</dbReference>
<dbReference type="OrthoDB" id="530500at2759"/>
<dbReference type="SUPFAM" id="SSF54556">
    <property type="entry name" value="Chitinase insertion domain"/>
    <property type="match status" value="1"/>
</dbReference>
<dbReference type="Gene3D" id="3.10.50.10">
    <property type="match status" value="1"/>
</dbReference>
<dbReference type="Pfam" id="PF00704">
    <property type="entry name" value="Glyco_hydro_18"/>
    <property type="match status" value="1"/>
</dbReference>
<dbReference type="SUPFAM" id="SSF51445">
    <property type="entry name" value="(Trans)glycosidases"/>
    <property type="match status" value="1"/>
</dbReference>
<keyword evidence="3" id="KW-1185">Reference proteome</keyword>
<dbReference type="InterPro" id="IPR011583">
    <property type="entry name" value="Chitinase_II/V-like_cat"/>
</dbReference>
<dbReference type="GO" id="GO:0006032">
    <property type="term" value="P:chitin catabolic process"/>
    <property type="evidence" value="ECO:0007669"/>
    <property type="project" value="TreeGrafter"/>
</dbReference>
<dbReference type="GO" id="GO:0008061">
    <property type="term" value="F:chitin binding"/>
    <property type="evidence" value="ECO:0007669"/>
    <property type="project" value="InterPro"/>
</dbReference>
<gene>
    <name evidence="2" type="ORF">HYH03_014157</name>
</gene>
<dbReference type="SMART" id="SM00636">
    <property type="entry name" value="Glyco_18"/>
    <property type="match status" value="1"/>
</dbReference>
<protein>
    <recommendedName>
        <fullName evidence="1">GH18 domain-containing protein</fullName>
    </recommendedName>
</protein>
<reference evidence="2" key="1">
    <citation type="journal article" date="2020" name="bioRxiv">
        <title>Comparative genomics of Chlamydomonas.</title>
        <authorList>
            <person name="Craig R.J."/>
            <person name="Hasan A.R."/>
            <person name="Ness R.W."/>
            <person name="Keightley P.D."/>
        </authorList>
    </citation>
    <scope>NUCLEOTIDE SEQUENCE</scope>
    <source>
        <strain evidence="2">CCAP 11/70</strain>
    </source>
</reference>
<dbReference type="EMBL" id="JAEHOE010000100">
    <property type="protein sequence ID" value="KAG2487179.1"/>
    <property type="molecule type" value="Genomic_DNA"/>
</dbReference>